<sequence>MSGEPHQKFGAHDLRMGSSRAHDLPFELLSVIFKLVHQDLRTRRGAIFNGINAFSTTSKHWQWHEVASSIPELWSTIEIIIDDQEETTHSQLLTTTTTFLERSGNLPLSVMLSFEHPDCYFVLNETMTFLMTTLGLLLDNFQRWRSVSFDFGNITFELPPIPQEVVAPFLEHINIKFHSPSIPSPSYYKALVAAAPGLRSYVAHASNSNVPPNLPWGQLHRFHPTSPIRPPEAYSILNQAKSLQEFHFMFHRDPRRMIALPPISFLMPVPQNIGLAQQYPILFAFLSNGSFRLSSLTIGYLLMTESHLMDCLRLLSPSLTTLKILTSTSLKASEIHIFEVFTNNVLKSLTFNDVSTRSELLCPALESLTLCLCVGADDGVLSDMIQSRRRSESSPTAVDRLSEGNVAMLRHLDVVFAASTHLTDLKRLSELYQEGLCGGLWFQAEASS</sequence>
<proteinExistence type="predicted"/>
<reference evidence="1 2" key="1">
    <citation type="submission" date="2014-04" db="EMBL/GenBank/DDBJ databases">
        <authorList>
            <consortium name="DOE Joint Genome Institute"/>
            <person name="Kuo A."/>
            <person name="Kohler A."/>
            <person name="Nagy L.G."/>
            <person name="Floudas D."/>
            <person name="Copeland A."/>
            <person name="Barry K.W."/>
            <person name="Cichocki N."/>
            <person name="Veneault-Fourrey C."/>
            <person name="LaButti K."/>
            <person name="Lindquist E.A."/>
            <person name="Lipzen A."/>
            <person name="Lundell T."/>
            <person name="Morin E."/>
            <person name="Murat C."/>
            <person name="Sun H."/>
            <person name="Tunlid A."/>
            <person name="Henrissat B."/>
            <person name="Grigoriev I.V."/>
            <person name="Hibbett D.S."/>
            <person name="Martin F."/>
            <person name="Nordberg H.P."/>
            <person name="Cantor M.N."/>
            <person name="Hua S.X."/>
        </authorList>
    </citation>
    <scope>NUCLEOTIDE SEQUENCE [LARGE SCALE GENOMIC DNA]</scope>
    <source>
        <strain evidence="1 2">LaAM-08-1</strain>
    </source>
</reference>
<dbReference type="HOGENOM" id="CLU_018544_12_4_1"/>
<reference evidence="2" key="2">
    <citation type="submission" date="2015-01" db="EMBL/GenBank/DDBJ databases">
        <title>Evolutionary Origins and Diversification of the Mycorrhizal Mutualists.</title>
        <authorList>
            <consortium name="DOE Joint Genome Institute"/>
            <consortium name="Mycorrhizal Genomics Consortium"/>
            <person name="Kohler A."/>
            <person name="Kuo A."/>
            <person name="Nagy L.G."/>
            <person name="Floudas D."/>
            <person name="Copeland A."/>
            <person name="Barry K.W."/>
            <person name="Cichocki N."/>
            <person name="Veneault-Fourrey C."/>
            <person name="LaButti K."/>
            <person name="Lindquist E.A."/>
            <person name="Lipzen A."/>
            <person name="Lundell T."/>
            <person name="Morin E."/>
            <person name="Murat C."/>
            <person name="Riley R."/>
            <person name="Ohm R."/>
            <person name="Sun H."/>
            <person name="Tunlid A."/>
            <person name="Henrissat B."/>
            <person name="Grigoriev I.V."/>
            <person name="Hibbett D.S."/>
            <person name="Martin F."/>
        </authorList>
    </citation>
    <scope>NUCLEOTIDE SEQUENCE [LARGE SCALE GENOMIC DNA]</scope>
    <source>
        <strain evidence="2">LaAM-08-1</strain>
    </source>
</reference>
<dbReference type="AlphaFoldDB" id="A0A0C9WRK8"/>
<organism evidence="1 2">
    <name type="scientific">Laccaria amethystina LaAM-08-1</name>
    <dbReference type="NCBI Taxonomy" id="1095629"/>
    <lineage>
        <taxon>Eukaryota</taxon>
        <taxon>Fungi</taxon>
        <taxon>Dikarya</taxon>
        <taxon>Basidiomycota</taxon>
        <taxon>Agaricomycotina</taxon>
        <taxon>Agaricomycetes</taxon>
        <taxon>Agaricomycetidae</taxon>
        <taxon>Agaricales</taxon>
        <taxon>Agaricineae</taxon>
        <taxon>Hydnangiaceae</taxon>
        <taxon>Laccaria</taxon>
    </lineage>
</organism>
<evidence type="ECO:0000313" key="1">
    <source>
        <dbReference type="EMBL" id="KIK01265.1"/>
    </source>
</evidence>
<gene>
    <name evidence="1" type="ORF">K443DRAFT_573888</name>
</gene>
<name>A0A0C9WRK8_9AGAR</name>
<accession>A0A0C9WRK8</accession>
<evidence type="ECO:0000313" key="2">
    <source>
        <dbReference type="Proteomes" id="UP000054477"/>
    </source>
</evidence>
<dbReference type="Proteomes" id="UP000054477">
    <property type="component" value="Unassembled WGS sequence"/>
</dbReference>
<protein>
    <submittedName>
        <fullName evidence="1">Unplaced genomic scaffold K443scaffold_74, whole genome shotgun sequence</fullName>
    </submittedName>
</protein>
<keyword evidence="2" id="KW-1185">Reference proteome</keyword>
<dbReference type="EMBL" id="KN838609">
    <property type="protein sequence ID" value="KIK01265.1"/>
    <property type="molecule type" value="Genomic_DNA"/>
</dbReference>